<accession>A0A841GLH7</accession>
<dbReference type="AlphaFoldDB" id="A0A841GLH7"/>
<gene>
    <name evidence="6" type="ORF">HNP65_000426</name>
</gene>
<dbReference type="EMBL" id="JACHEX010000001">
    <property type="protein sequence ID" value="MBB6062004.1"/>
    <property type="molecule type" value="Genomic_DNA"/>
</dbReference>
<dbReference type="Pfam" id="PF01339">
    <property type="entry name" value="CheB_methylest"/>
    <property type="match status" value="1"/>
</dbReference>
<dbReference type="InterPro" id="IPR000673">
    <property type="entry name" value="Sig_transdc_resp-reg_Me-estase"/>
</dbReference>
<evidence type="ECO:0000313" key="7">
    <source>
        <dbReference type="Proteomes" id="UP000555828"/>
    </source>
</evidence>
<dbReference type="GO" id="GO:0000156">
    <property type="term" value="F:phosphorelay response regulator activity"/>
    <property type="evidence" value="ECO:0007669"/>
    <property type="project" value="InterPro"/>
</dbReference>
<organism evidence="6 7">
    <name type="scientific">Thermosipho japonicus</name>
    <dbReference type="NCBI Taxonomy" id="90323"/>
    <lineage>
        <taxon>Bacteria</taxon>
        <taxon>Thermotogati</taxon>
        <taxon>Thermotogota</taxon>
        <taxon>Thermotogae</taxon>
        <taxon>Thermotogales</taxon>
        <taxon>Fervidobacteriaceae</taxon>
        <taxon>Thermosipho</taxon>
    </lineage>
</organism>
<dbReference type="PROSITE" id="PS50122">
    <property type="entry name" value="CHEB"/>
    <property type="match status" value="1"/>
</dbReference>
<name>A0A841GLH7_9BACT</name>
<evidence type="ECO:0000256" key="4">
    <source>
        <dbReference type="PROSITE-ProRule" id="PRU00050"/>
    </source>
</evidence>
<dbReference type="RefSeq" id="WP_184618741.1">
    <property type="nucleotide sequence ID" value="NZ_JACHEX010000001.1"/>
</dbReference>
<comment type="caution">
    <text evidence="6">The sequence shown here is derived from an EMBL/GenBank/DDBJ whole genome shotgun (WGS) entry which is preliminary data.</text>
</comment>
<dbReference type="GO" id="GO:0005737">
    <property type="term" value="C:cytoplasm"/>
    <property type="evidence" value="ECO:0007669"/>
    <property type="project" value="InterPro"/>
</dbReference>
<evidence type="ECO:0000313" key="6">
    <source>
        <dbReference type="EMBL" id="MBB6062004.1"/>
    </source>
</evidence>
<feature type="active site" evidence="4">
    <location>
        <position position="9"/>
    </location>
</feature>
<dbReference type="SUPFAM" id="SSF52738">
    <property type="entry name" value="Methylesterase CheB, C-terminal domain"/>
    <property type="match status" value="1"/>
</dbReference>
<feature type="active site" evidence="4">
    <location>
        <position position="35"/>
    </location>
</feature>
<sequence>MEKIVIIGSAGSPNNVIKLLKINQKLNIPILLCIHFEKSAIENFANSIKKETGHEIFIVSGPKTLKSGLYIAEGGKDLVFKTNRVLMSGVYKKTKTHPSIEILLNSIEKLNDKNFHIFVLSGLGNDGANIAQSLEQKGVKFYIEKKPLFDYLPRSFLNNLKNYLHLTINEMKNIIIQINEKRRRELVK</sequence>
<dbReference type="EC" id="3.1.1.61" evidence="2"/>
<evidence type="ECO:0000259" key="5">
    <source>
        <dbReference type="PROSITE" id="PS50122"/>
    </source>
</evidence>
<evidence type="ECO:0000256" key="2">
    <source>
        <dbReference type="ARBA" id="ARBA00039140"/>
    </source>
</evidence>
<dbReference type="Gene3D" id="3.40.50.180">
    <property type="entry name" value="Methylesterase CheB, C-terminal domain"/>
    <property type="match status" value="1"/>
</dbReference>
<evidence type="ECO:0000256" key="1">
    <source>
        <dbReference type="ARBA" id="ARBA00022801"/>
    </source>
</evidence>
<proteinExistence type="predicted"/>
<protein>
    <recommendedName>
        <fullName evidence="2">protein-glutamate methylesterase</fullName>
        <ecNumber evidence="2">3.1.1.61</ecNumber>
    </recommendedName>
</protein>
<keyword evidence="1 4" id="KW-0378">Hydrolase</keyword>
<feature type="domain" description="CheB-type methylesterase" evidence="5">
    <location>
        <begin position="1"/>
        <end position="146"/>
    </location>
</feature>
<dbReference type="Proteomes" id="UP000555828">
    <property type="component" value="Unassembled WGS sequence"/>
</dbReference>
<dbReference type="PANTHER" id="PTHR42872:SF6">
    <property type="entry name" value="PROTEIN-GLUTAMATE METHYLESTERASE_PROTEIN-GLUTAMINE GLUTAMINASE"/>
    <property type="match status" value="1"/>
</dbReference>
<dbReference type="GO" id="GO:0006935">
    <property type="term" value="P:chemotaxis"/>
    <property type="evidence" value="ECO:0007669"/>
    <property type="project" value="UniProtKB-UniRule"/>
</dbReference>
<dbReference type="GO" id="GO:0008984">
    <property type="term" value="F:protein-glutamate methylesterase activity"/>
    <property type="evidence" value="ECO:0007669"/>
    <property type="project" value="UniProtKB-EC"/>
</dbReference>
<dbReference type="InterPro" id="IPR035909">
    <property type="entry name" value="CheB_C"/>
</dbReference>
<dbReference type="PANTHER" id="PTHR42872">
    <property type="entry name" value="PROTEIN-GLUTAMATE METHYLESTERASE/PROTEIN-GLUTAMINE GLUTAMINASE"/>
    <property type="match status" value="1"/>
</dbReference>
<reference evidence="6 7" key="1">
    <citation type="submission" date="2020-08" db="EMBL/GenBank/DDBJ databases">
        <title>Genomic Encyclopedia of Type Strains, Phase IV (KMG-IV): sequencing the most valuable type-strain genomes for metagenomic binning, comparative biology and taxonomic classification.</title>
        <authorList>
            <person name="Goeker M."/>
        </authorList>
    </citation>
    <scope>NUCLEOTIDE SEQUENCE [LARGE SCALE GENOMIC DNA]</scope>
    <source>
        <strain evidence="6 7">DSM 13481</strain>
    </source>
</reference>
<keyword evidence="7" id="KW-1185">Reference proteome</keyword>
<keyword evidence="4" id="KW-0145">Chemotaxis</keyword>
<evidence type="ECO:0000256" key="3">
    <source>
        <dbReference type="ARBA" id="ARBA00048267"/>
    </source>
</evidence>
<comment type="catalytic activity">
    <reaction evidence="3">
        <text>[protein]-L-glutamate 5-O-methyl ester + H2O = L-glutamyl-[protein] + methanol + H(+)</text>
        <dbReference type="Rhea" id="RHEA:23236"/>
        <dbReference type="Rhea" id="RHEA-COMP:10208"/>
        <dbReference type="Rhea" id="RHEA-COMP:10311"/>
        <dbReference type="ChEBI" id="CHEBI:15377"/>
        <dbReference type="ChEBI" id="CHEBI:15378"/>
        <dbReference type="ChEBI" id="CHEBI:17790"/>
        <dbReference type="ChEBI" id="CHEBI:29973"/>
        <dbReference type="ChEBI" id="CHEBI:82795"/>
        <dbReference type="EC" id="3.1.1.61"/>
    </reaction>
</comment>
<feature type="active site" evidence="4">
    <location>
        <position position="126"/>
    </location>
</feature>